<sequence>MFYENLLASHFFAADPSEAGRSHPVAMLPCRANETENCVELLYPPIPTTAKGQAIAELDKFEEVESGTSNVQIILSHSPSELLPTKNGHGAHLRTDDRSKEFRHTVSVPENGIYYLLVDYHSWERTAMPVRVRVQQTDITADGILLVKHCPYAFFCREMLSTGGRAAATLRLQKSPPATTVTLQVQPGREFSIGAVTLVKEEQWHNDLLGQKAHCVRKNGVCVAQHFQPPNSIRTEAEKSGNVNSSIAGDKLPFQVAGEPSQLCVMALDEVQITLYIEGVVASPDNYVFVVHYFSPNNPPIVVDVFVQNERFGDALFHYCPSMSGCRTIV</sequence>
<name>A0A183CHS2_GLOPA</name>
<accession>A0A183CHS2</accession>
<dbReference type="Proteomes" id="UP000050741">
    <property type="component" value="Unassembled WGS sequence"/>
</dbReference>
<reference evidence="1" key="1">
    <citation type="submission" date="2013-12" db="EMBL/GenBank/DDBJ databases">
        <authorList>
            <person name="Aslett M."/>
        </authorList>
    </citation>
    <scope>NUCLEOTIDE SEQUENCE [LARGE SCALE GENOMIC DNA]</scope>
    <source>
        <strain evidence="1">Lindley</strain>
    </source>
</reference>
<dbReference type="WBParaSite" id="GPLIN_001242800">
    <property type="protein sequence ID" value="GPLIN_001242800"/>
    <property type="gene ID" value="GPLIN_001242800"/>
</dbReference>
<protein>
    <submittedName>
        <fullName evidence="2">Calpain_III domain-containing protein</fullName>
    </submittedName>
</protein>
<proteinExistence type="predicted"/>
<reference evidence="2" key="3">
    <citation type="submission" date="2016-06" db="UniProtKB">
        <authorList>
            <consortium name="WormBaseParasite"/>
        </authorList>
    </citation>
    <scope>IDENTIFICATION</scope>
</reference>
<evidence type="ECO:0000313" key="1">
    <source>
        <dbReference type="Proteomes" id="UP000050741"/>
    </source>
</evidence>
<evidence type="ECO:0000313" key="2">
    <source>
        <dbReference type="WBParaSite" id="GPLIN_001242800"/>
    </source>
</evidence>
<reference evidence="1" key="2">
    <citation type="submission" date="2014-05" db="EMBL/GenBank/DDBJ databases">
        <title>The genome and life-stage specific transcriptomes of Globodera pallida elucidate key aspects of plant parasitism by a cyst nematode.</title>
        <authorList>
            <person name="Cotton J.A."/>
            <person name="Lilley C.J."/>
            <person name="Jones L.M."/>
            <person name="Kikuchi T."/>
            <person name="Reid A.J."/>
            <person name="Thorpe P."/>
            <person name="Tsai I.J."/>
            <person name="Beasley H."/>
            <person name="Blok V."/>
            <person name="Cock P.J.A."/>
            <person name="Van den Akker S.E."/>
            <person name="Holroyd N."/>
            <person name="Hunt M."/>
            <person name="Mantelin S."/>
            <person name="Naghra H."/>
            <person name="Pain A."/>
            <person name="Palomares-Rius J.E."/>
            <person name="Zarowiecki M."/>
            <person name="Berriman M."/>
            <person name="Jones J.T."/>
            <person name="Urwin P.E."/>
        </authorList>
    </citation>
    <scope>NUCLEOTIDE SEQUENCE [LARGE SCALE GENOMIC DNA]</scope>
    <source>
        <strain evidence="1">Lindley</strain>
    </source>
</reference>
<dbReference type="AlphaFoldDB" id="A0A183CHS2"/>
<organism evidence="1 2">
    <name type="scientific">Globodera pallida</name>
    <name type="common">Potato cyst nematode worm</name>
    <name type="synonym">Heterodera pallida</name>
    <dbReference type="NCBI Taxonomy" id="36090"/>
    <lineage>
        <taxon>Eukaryota</taxon>
        <taxon>Metazoa</taxon>
        <taxon>Ecdysozoa</taxon>
        <taxon>Nematoda</taxon>
        <taxon>Chromadorea</taxon>
        <taxon>Rhabditida</taxon>
        <taxon>Tylenchina</taxon>
        <taxon>Tylenchomorpha</taxon>
        <taxon>Tylenchoidea</taxon>
        <taxon>Heteroderidae</taxon>
        <taxon>Heteroderinae</taxon>
        <taxon>Globodera</taxon>
    </lineage>
</organism>
<keyword evidence="1" id="KW-1185">Reference proteome</keyword>